<feature type="domain" description="Response regulatory" evidence="10">
    <location>
        <begin position="1042"/>
        <end position="1156"/>
    </location>
</feature>
<dbReference type="Pfam" id="PF02518">
    <property type="entry name" value="HATPase_c"/>
    <property type="match status" value="1"/>
</dbReference>
<dbReference type="PROSITE" id="PS50109">
    <property type="entry name" value="HIS_KIN"/>
    <property type="match status" value="1"/>
</dbReference>
<dbReference type="RefSeq" id="WP_192028354.1">
    <property type="nucleotide sequence ID" value="NZ_JACYTR010000006.1"/>
</dbReference>
<evidence type="ECO:0000256" key="8">
    <source>
        <dbReference type="SAM" id="Coils"/>
    </source>
</evidence>
<dbReference type="Pfam" id="PF07494">
    <property type="entry name" value="Reg_prop"/>
    <property type="match status" value="1"/>
</dbReference>
<protein>
    <recommendedName>
        <fullName evidence="2">histidine kinase</fullName>
        <ecNumber evidence="2">2.7.13.3</ecNumber>
    </recommendedName>
</protein>
<dbReference type="CDD" id="cd00082">
    <property type="entry name" value="HisKA"/>
    <property type="match status" value="1"/>
</dbReference>
<keyword evidence="4" id="KW-0808">Transferase</keyword>
<sequence>MPTLALQRCVLLCLLVLIGVLAGATGARAESPVLRRLGAAEGLPSGRVLDLAEDSQGRLWIATLDGVASFDGYELQVHRYQHDLPDSLPGNVTQVLMIDRQDRLWVGLEGLGLVRHLGGGRFVRPPESNPQARTMDAWALAEDPEQRVWVGGYQSGLLVLDEAMQTVASFRAGERGLLSDITLWLTFDRSGRLWVASERGVQRFDGQRFETASFDGASEPVMVFRIAETERGMLAATRNGVYLARQGLSFERLSQLPPGGVSAVLLEGDDALWVGTPQGLIRDAPDERLHWGPQSGSEIGKQRIVDLHRDREGGLWIATDGVGVFRLPPHWRRIRSWLDGGRDLAASRVHAVALTAGGALYSAGADGVLERIDLEDGEVSRITAPDREVRSLSVVGLELAGEHLWLAHSAGLERHALSATAQPLVLSRPAPRSNPIIDLLADPGGDLWLLTGQELQRLDADAEVRQRWHWSNSSVFANPRQLRRAADGRLWLVGSGIAILDPNQAQISAVPELGSEPVDAIALDGGERLWLARKTGLQRYQREQTGWQLVGNYPLPGSVEAGDLWLDPEQHVWVSSARGLLHFDPLRERYQHYTLIDGLPDQVFRPGSIASDDRGQFAVVSQSGVLLVDPQEFERPEGLPPVRVQPLRWQRQGRQLSADAADLELQHDDRELRFSARAASFANPESWRFRHRILPFDPHWLAIGHQGERSISSLPPGLHRWELEIAGPWSDWQPAAAGQILVAPPWWARGWARAAQLGLIVLLLAALVWAVKRRAQQKAAEALRESQRRWALQANEQKTRFVQTLAHELRTPMTGVMGMAELLAESELDERQREQIENLRRAGDLLLRQLNETLDLARIEAGSLELRDAPFCPHQVIVQSVGVMRPLALRKKLSLPIDIGPDVPAFVAGDADRVQQILLNLLGNAIKFTETGSVTVRLSREAEQLCWRVIDTGAGLSLEQQARLFTRFSQVAEDDSAQRPGSSGLGLSISRELAQMMGGELSLNSEPGVGTEVCLRLPLRLAQAPAPATREDASRGCAAGLRVLLVEDDPEAAAAIIGLLELEGCQVDHASSPLQALSQAVVNEYQLALLDLDLPGMDGRQLARLLSAQGLRFPLWAVTARLQEGLEQALVSDGIEGLLAKPVQRSRLNGLLSGLASRANQNG</sequence>
<dbReference type="CDD" id="cd16922">
    <property type="entry name" value="HATPase_EvgS-ArcB-TorS-like"/>
    <property type="match status" value="1"/>
</dbReference>
<dbReference type="GO" id="GO:0000155">
    <property type="term" value="F:phosphorelay sensor kinase activity"/>
    <property type="evidence" value="ECO:0007669"/>
    <property type="project" value="InterPro"/>
</dbReference>
<feature type="modified residue" description="4-aspartylphosphate" evidence="7">
    <location>
        <position position="1091"/>
    </location>
</feature>
<dbReference type="GO" id="GO:0009927">
    <property type="term" value="F:histidine phosphotransfer kinase activity"/>
    <property type="evidence" value="ECO:0007669"/>
    <property type="project" value="TreeGrafter"/>
</dbReference>
<evidence type="ECO:0000256" key="1">
    <source>
        <dbReference type="ARBA" id="ARBA00000085"/>
    </source>
</evidence>
<proteinExistence type="predicted"/>
<dbReference type="SUPFAM" id="SSF47384">
    <property type="entry name" value="Homodimeric domain of signal transducing histidine kinase"/>
    <property type="match status" value="1"/>
</dbReference>
<dbReference type="SMART" id="SM00388">
    <property type="entry name" value="HisKA"/>
    <property type="match status" value="1"/>
</dbReference>
<dbReference type="EMBL" id="JACYTR010000006">
    <property type="protein sequence ID" value="MBD8525003.1"/>
    <property type="molecule type" value="Genomic_DNA"/>
</dbReference>
<dbReference type="PANTHER" id="PTHR43047">
    <property type="entry name" value="TWO-COMPONENT HISTIDINE PROTEIN KINASE"/>
    <property type="match status" value="1"/>
</dbReference>
<dbReference type="InterPro" id="IPR036097">
    <property type="entry name" value="HisK_dim/P_sf"/>
</dbReference>
<dbReference type="InterPro" id="IPR011006">
    <property type="entry name" value="CheY-like_superfamily"/>
</dbReference>
<evidence type="ECO:0000256" key="3">
    <source>
        <dbReference type="ARBA" id="ARBA00022553"/>
    </source>
</evidence>
<name>A0AAW3ZFS4_9GAMM</name>
<dbReference type="Gene3D" id="2.130.10.10">
    <property type="entry name" value="YVTN repeat-like/Quinoprotein amine dehydrogenase"/>
    <property type="match status" value="3"/>
</dbReference>
<keyword evidence="3 7" id="KW-0597">Phosphoprotein</keyword>
<feature type="domain" description="Histidine kinase" evidence="9">
    <location>
        <begin position="804"/>
        <end position="1021"/>
    </location>
</feature>
<evidence type="ECO:0000313" key="11">
    <source>
        <dbReference type="EMBL" id="MBD8525003.1"/>
    </source>
</evidence>
<dbReference type="InterPro" id="IPR003661">
    <property type="entry name" value="HisK_dim/P_dom"/>
</dbReference>
<keyword evidence="5" id="KW-0418">Kinase</keyword>
<dbReference type="Gene3D" id="2.60.40.10">
    <property type="entry name" value="Immunoglobulins"/>
    <property type="match status" value="1"/>
</dbReference>
<keyword evidence="12" id="KW-1185">Reference proteome</keyword>
<evidence type="ECO:0000256" key="5">
    <source>
        <dbReference type="ARBA" id="ARBA00022777"/>
    </source>
</evidence>
<evidence type="ECO:0000256" key="6">
    <source>
        <dbReference type="ARBA" id="ARBA00023012"/>
    </source>
</evidence>
<dbReference type="InterPro" id="IPR013783">
    <property type="entry name" value="Ig-like_fold"/>
</dbReference>
<dbReference type="EC" id="2.7.13.3" evidence="2"/>
<organism evidence="11 12">
    <name type="scientific">Pseudomarimonas arenosa</name>
    <dbReference type="NCBI Taxonomy" id="2774145"/>
    <lineage>
        <taxon>Bacteria</taxon>
        <taxon>Pseudomonadati</taxon>
        <taxon>Pseudomonadota</taxon>
        <taxon>Gammaproteobacteria</taxon>
        <taxon>Lysobacterales</taxon>
        <taxon>Lysobacteraceae</taxon>
        <taxon>Pseudomarimonas</taxon>
    </lineage>
</organism>
<dbReference type="SMART" id="SM00448">
    <property type="entry name" value="REC"/>
    <property type="match status" value="1"/>
</dbReference>
<dbReference type="InterPro" id="IPR005467">
    <property type="entry name" value="His_kinase_dom"/>
</dbReference>
<dbReference type="InterPro" id="IPR011110">
    <property type="entry name" value="Reg_prop"/>
</dbReference>
<dbReference type="PANTHER" id="PTHR43047:SF72">
    <property type="entry name" value="OSMOSENSING HISTIDINE PROTEIN KINASE SLN1"/>
    <property type="match status" value="1"/>
</dbReference>
<dbReference type="Pfam" id="PF00512">
    <property type="entry name" value="HisKA"/>
    <property type="match status" value="1"/>
</dbReference>
<dbReference type="Gene3D" id="1.10.287.130">
    <property type="match status" value="1"/>
</dbReference>
<evidence type="ECO:0000313" key="12">
    <source>
        <dbReference type="Proteomes" id="UP000613768"/>
    </source>
</evidence>
<dbReference type="CDD" id="cd17546">
    <property type="entry name" value="REC_hyHK_CKI1_RcsC-like"/>
    <property type="match status" value="1"/>
</dbReference>
<evidence type="ECO:0000256" key="2">
    <source>
        <dbReference type="ARBA" id="ARBA00012438"/>
    </source>
</evidence>
<dbReference type="SUPFAM" id="SSF63829">
    <property type="entry name" value="Calcium-dependent phosphotriesterase"/>
    <property type="match status" value="2"/>
</dbReference>
<dbReference type="PROSITE" id="PS50110">
    <property type="entry name" value="RESPONSE_REGULATORY"/>
    <property type="match status" value="1"/>
</dbReference>
<evidence type="ECO:0000256" key="4">
    <source>
        <dbReference type="ARBA" id="ARBA00022679"/>
    </source>
</evidence>
<dbReference type="FunFam" id="3.30.565.10:FF:000010">
    <property type="entry name" value="Sensor histidine kinase RcsC"/>
    <property type="match status" value="1"/>
</dbReference>
<comment type="catalytic activity">
    <reaction evidence="1">
        <text>ATP + protein L-histidine = ADP + protein N-phospho-L-histidine.</text>
        <dbReference type="EC" id="2.7.13.3"/>
    </reaction>
</comment>
<dbReference type="Gene3D" id="3.30.565.10">
    <property type="entry name" value="Histidine kinase-like ATPase, C-terminal domain"/>
    <property type="match status" value="1"/>
</dbReference>
<accession>A0AAW3ZFS4</accession>
<keyword evidence="8" id="KW-0175">Coiled coil</keyword>
<evidence type="ECO:0000259" key="10">
    <source>
        <dbReference type="PROSITE" id="PS50110"/>
    </source>
</evidence>
<dbReference type="InterPro" id="IPR015943">
    <property type="entry name" value="WD40/YVTN_repeat-like_dom_sf"/>
</dbReference>
<dbReference type="InterPro" id="IPR001789">
    <property type="entry name" value="Sig_transdc_resp-reg_receiver"/>
</dbReference>
<reference evidence="11 12" key="1">
    <citation type="submission" date="2020-09" db="EMBL/GenBank/DDBJ databases">
        <title>Pseudoxanthomonas sp. CAU 1598 isolated from sand of Yaerae Beach.</title>
        <authorList>
            <person name="Kim W."/>
        </authorList>
    </citation>
    <scope>NUCLEOTIDE SEQUENCE [LARGE SCALE GENOMIC DNA]</scope>
    <source>
        <strain evidence="11 12">CAU 1598</strain>
    </source>
</reference>
<dbReference type="Proteomes" id="UP000613768">
    <property type="component" value="Unassembled WGS sequence"/>
</dbReference>
<dbReference type="InterPro" id="IPR004358">
    <property type="entry name" value="Sig_transdc_His_kin-like_C"/>
</dbReference>
<dbReference type="AlphaFoldDB" id="A0AAW3ZFS4"/>
<dbReference type="Pfam" id="PF00072">
    <property type="entry name" value="Response_reg"/>
    <property type="match status" value="1"/>
</dbReference>
<dbReference type="SUPFAM" id="SSF55874">
    <property type="entry name" value="ATPase domain of HSP90 chaperone/DNA topoisomerase II/histidine kinase"/>
    <property type="match status" value="1"/>
</dbReference>
<feature type="coiled-coil region" evidence="8">
    <location>
        <begin position="819"/>
        <end position="867"/>
    </location>
</feature>
<evidence type="ECO:0000259" key="9">
    <source>
        <dbReference type="PROSITE" id="PS50109"/>
    </source>
</evidence>
<dbReference type="SUPFAM" id="SSF52172">
    <property type="entry name" value="CheY-like"/>
    <property type="match status" value="1"/>
</dbReference>
<dbReference type="SMART" id="SM00387">
    <property type="entry name" value="HATPase_c"/>
    <property type="match status" value="1"/>
</dbReference>
<comment type="caution">
    <text evidence="11">The sequence shown here is derived from an EMBL/GenBank/DDBJ whole genome shotgun (WGS) entry which is preliminary data.</text>
</comment>
<dbReference type="PRINTS" id="PR00344">
    <property type="entry name" value="BCTRLSENSOR"/>
</dbReference>
<dbReference type="InterPro" id="IPR003594">
    <property type="entry name" value="HATPase_dom"/>
</dbReference>
<dbReference type="Gene3D" id="3.40.50.2300">
    <property type="match status" value="1"/>
</dbReference>
<gene>
    <name evidence="11" type="ORF">IFO71_04540</name>
</gene>
<dbReference type="InterPro" id="IPR036890">
    <property type="entry name" value="HATPase_C_sf"/>
</dbReference>
<dbReference type="GO" id="GO:0005886">
    <property type="term" value="C:plasma membrane"/>
    <property type="evidence" value="ECO:0007669"/>
    <property type="project" value="TreeGrafter"/>
</dbReference>
<evidence type="ECO:0000256" key="7">
    <source>
        <dbReference type="PROSITE-ProRule" id="PRU00169"/>
    </source>
</evidence>
<keyword evidence="6" id="KW-0902">Two-component regulatory system</keyword>